<dbReference type="PANTHER" id="PTHR37984:SF5">
    <property type="entry name" value="PROTEIN NYNRIN-LIKE"/>
    <property type="match status" value="1"/>
</dbReference>
<dbReference type="SUPFAM" id="SSF53098">
    <property type="entry name" value="Ribonuclease H-like"/>
    <property type="match status" value="1"/>
</dbReference>
<dbReference type="Pfam" id="PF17921">
    <property type="entry name" value="Integrase_H2C2"/>
    <property type="match status" value="1"/>
</dbReference>
<feature type="compositionally biased region" description="Polar residues" evidence="2">
    <location>
        <begin position="324"/>
        <end position="337"/>
    </location>
</feature>
<protein>
    <recommendedName>
        <fullName evidence="1">RNA-directed DNA polymerase</fullName>
        <ecNumber evidence="1">2.7.7.49</ecNumber>
    </recommendedName>
</protein>
<proteinExistence type="predicted"/>
<dbReference type="Proteomes" id="UP000069940">
    <property type="component" value="Unassembled WGS sequence"/>
</dbReference>
<dbReference type="PROSITE" id="PS50994">
    <property type="entry name" value="INTEGRASE"/>
    <property type="match status" value="1"/>
</dbReference>
<reference evidence="4" key="2">
    <citation type="submission" date="2025-05" db="UniProtKB">
        <authorList>
            <consortium name="EnsemblMetazoa"/>
        </authorList>
    </citation>
    <scope>IDENTIFICATION</scope>
    <source>
        <strain evidence="4">Foshan</strain>
    </source>
</reference>
<dbReference type="InterPro" id="IPR041588">
    <property type="entry name" value="Integrase_H2C2"/>
</dbReference>
<evidence type="ECO:0000313" key="4">
    <source>
        <dbReference type="EnsemblMetazoa" id="AALFPA23_017934.P26296"/>
    </source>
</evidence>
<feature type="domain" description="Integrase catalytic" evidence="3">
    <location>
        <begin position="45"/>
        <end position="199"/>
    </location>
</feature>
<feature type="compositionally biased region" description="Polar residues" evidence="2">
    <location>
        <begin position="377"/>
        <end position="389"/>
    </location>
</feature>
<dbReference type="EnsemblMetazoa" id="AALFPA23_017934.R26296">
    <property type="protein sequence ID" value="AALFPA23_017934.P26296"/>
    <property type="gene ID" value="AALFPA23_017934"/>
</dbReference>
<feature type="region of interest" description="Disordered" evidence="2">
    <location>
        <begin position="358"/>
        <end position="413"/>
    </location>
</feature>
<feature type="region of interest" description="Disordered" evidence="2">
    <location>
        <begin position="316"/>
        <end position="337"/>
    </location>
</feature>
<dbReference type="InterPro" id="IPR036397">
    <property type="entry name" value="RNaseH_sf"/>
</dbReference>
<name>A0ABM1ZFC1_AEDAL</name>
<dbReference type="PANTHER" id="PTHR37984">
    <property type="entry name" value="PROTEIN CBG26694"/>
    <property type="match status" value="1"/>
</dbReference>
<evidence type="ECO:0000256" key="2">
    <source>
        <dbReference type="SAM" id="MobiDB-lite"/>
    </source>
</evidence>
<dbReference type="EC" id="2.7.7.49" evidence="1"/>
<dbReference type="Gene3D" id="1.10.340.70">
    <property type="match status" value="1"/>
</dbReference>
<reference evidence="5" key="1">
    <citation type="journal article" date="2015" name="Proc. Natl. Acad. Sci. U.S.A.">
        <title>Genome sequence of the Asian Tiger mosquito, Aedes albopictus, reveals insights into its biology, genetics, and evolution.</title>
        <authorList>
            <person name="Chen X.G."/>
            <person name="Jiang X."/>
            <person name="Gu J."/>
            <person name="Xu M."/>
            <person name="Wu Y."/>
            <person name="Deng Y."/>
            <person name="Zhang C."/>
            <person name="Bonizzoni M."/>
            <person name="Dermauw W."/>
            <person name="Vontas J."/>
            <person name="Armbruster P."/>
            <person name="Huang X."/>
            <person name="Yang Y."/>
            <person name="Zhang H."/>
            <person name="He W."/>
            <person name="Peng H."/>
            <person name="Liu Y."/>
            <person name="Wu K."/>
            <person name="Chen J."/>
            <person name="Lirakis M."/>
            <person name="Topalis P."/>
            <person name="Van Leeuwen T."/>
            <person name="Hall A.B."/>
            <person name="Jiang X."/>
            <person name="Thorpe C."/>
            <person name="Mueller R.L."/>
            <person name="Sun C."/>
            <person name="Waterhouse R.M."/>
            <person name="Yan G."/>
            <person name="Tu Z.J."/>
            <person name="Fang X."/>
            <person name="James A.A."/>
        </authorList>
    </citation>
    <scope>NUCLEOTIDE SEQUENCE [LARGE SCALE GENOMIC DNA]</scope>
    <source>
        <strain evidence="5">Foshan</strain>
    </source>
</reference>
<dbReference type="GeneID" id="109402759"/>
<dbReference type="Pfam" id="PF00665">
    <property type="entry name" value="rve"/>
    <property type="match status" value="1"/>
</dbReference>
<organism evidence="4 5">
    <name type="scientific">Aedes albopictus</name>
    <name type="common">Asian tiger mosquito</name>
    <name type="synonym">Stegomyia albopicta</name>
    <dbReference type="NCBI Taxonomy" id="7160"/>
    <lineage>
        <taxon>Eukaryota</taxon>
        <taxon>Metazoa</taxon>
        <taxon>Ecdysozoa</taxon>
        <taxon>Arthropoda</taxon>
        <taxon>Hexapoda</taxon>
        <taxon>Insecta</taxon>
        <taxon>Pterygota</taxon>
        <taxon>Neoptera</taxon>
        <taxon>Endopterygota</taxon>
        <taxon>Diptera</taxon>
        <taxon>Nematocera</taxon>
        <taxon>Culicoidea</taxon>
        <taxon>Culicidae</taxon>
        <taxon>Culicinae</taxon>
        <taxon>Aedini</taxon>
        <taxon>Aedes</taxon>
        <taxon>Stegomyia</taxon>
    </lineage>
</organism>
<dbReference type="Gene3D" id="3.30.420.10">
    <property type="entry name" value="Ribonuclease H-like superfamily/Ribonuclease H"/>
    <property type="match status" value="1"/>
</dbReference>
<keyword evidence="5" id="KW-1185">Reference proteome</keyword>
<dbReference type="InterPro" id="IPR050951">
    <property type="entry name" value="Retrovirus_Pol_polyprotein"/>
</dbReference>
<feature type="compositionally biased region" description="Low complexity" evidence="2">
    <location>
        <begin position="358"/>
        <end position="374"/>
    </location>
</feature>
<dbReference type="InterPro" id="IPR012337">
    <property type="entry name" value="RNaseH-like_sf"/>
</dbReference>
<accession>A0ABM1ZFC1</accession>
<evidence type="ECO:0000259" key="3">
    <source>
        <dbReference type="PROSITE" id="PS50994"/>
    </source>
</evidence>
<sequence>MKAIARSYVYWPSVDKDIVDYVKSCRHCASAAKSPPKVAPVPWPRSTKPWDRVHIDYAGPISGEYYLVIVDSYSKWLEIIPTRSTTTTATVSILKDIFARFGFPATLVSDNGPQFASASFQAFYTENGIDHLTIAPFHPQSNGQAERFVGIFKSSIKKIQEGKGTVREALNTFLTTYRSTPNPSAPDGKSPAENMFGRPIRTCLELLRPPAERSTMHNKDSNVKRSYQRDDPVFVKLYVNNNWHWAPGVVLEKVGNVMYNVWAENRRLVRSHINQMKDRNEPDHRTKAQAGNSARLPINVLLDAWNLSMPRSPTIPSLPLPPVGQTNPQTLASSTPNTNIRVSVQSPEMLSSLSAISSSSSSSSAQVSASRAGSITPDFQSAIEPQQVSEAPAPRRSSRPRRAPQRFQPYFRY</sequence>
<evidence type="ECO:0000313" key="5">
    <source>
        <dbReference type="Proteomes" id="UP000069940"/>
    </source>
</evidence>
<evidence type="ECO:0000256" key="1">
    <source>
        <dbReference type="ARBA" id="ARBA00012493"/>
    </source>
</evidence>
<dbReference type="InterPro" id="IPR001584">
    <property type="entry name" value="Integrase_cat-core"/>
</dbReference>
<dbReference type="RefSeq" id="XP_019531013.3">
    <property type="nucleotide sequence ID" value="XM_019675468.3"/>
</dbReference>